<sequence>MNTIPGAEILGFGFNIMGEYNESSITFQLFTHKKQDATEYTYPPTGVTYQVPDNTTVLTQNDTSGSTNVFTTRQQFQSYFSAKAGLSGSAGGFSGEFNMAYSQSFNTENSYYYGVSEANYQSWQLLMNSTNSQWLSTSFTEDPAVQNLPSKYTNENKECFFAVFRKFGTHFISKATVGGNLSYFVAIDQSFSSDQTQIQANLALEYKGVFFSTKAEAEAIWNQLGEQWAENRIVKVAAEGGDTSTLEALNPGFGDSENSVFTYWKSAVMENPSIILFQLTPLSELFTGDTASAIAEAIKVYTNSAIVATANADVSFGQGPGGGNYITSSAIIVNGEVVLPDPVPVTPHPRVINYNGRNFVFPIGGFQIAIFDSDSMEVIMSHKYYVDNTSLETEQNVYNEIMNDINEIIQTNYTVVISGFAVDLMNYPTTEFATWLYSCGATLSGWKHYFGFTGVTGVVNYVCICKHGQLPGTAIEQFDYVMDWIYEPKSIDTAAEVLLYSNHGEDHIKKSPSNFGVLS</sequence>
<evidence type="ECO:0000313" key="5">
    <source>
        <dbReference type="EMBL" id="GAL86049.1"/>
    </source>
</evidence>
<evidence type="ECO:0000256" key="2">
    <source>
        <dbReference type="ARBA" id="ARBA00022525"/>
    </source>
</evidence>
<comment type="subcellular location">
    <subcellularLocation>
        <location evidence="1">Secreted</location>
    </subcellularLocation>
</comment>
<reference evidence="5 6" key="1">
    <citation type="submission" date="2014-09" db="EMBL/GenBank/DDBJ databases">
        <title>Sporocytophaga myxococcoides PG-01 genome sequencing.</title>
        <authorList>
            <person name="Liu L."/>
            <person name="Gao P.J."/>
            <person name="Chen G.J."/>
            <person name="Wang L.S."/>
        </authorList>
    </citation>
    <scope>NUCLEOTIDE SEQUENCE [LARGE SCALE GENOMIC DNA]</scope>
    <source>
        <strain evidence="5 6">PG-01</strain>
    </source>
</reference>
<keyword evidence="6" id="KW-1185">Reference proteome</keyword>
<dbReference type="PANTHER" id="PTHR45742:SF8">
    <property type="entry name" value="FLOCCULATION PROTEIN FLO11"/>
    <property type="match status" value="1"/>
</dbReference>
<comment type="caution">
    <text evidence="5">The sequence shown here is derived from an EMBL/GenBank/DDBJ whole genome shotgun (WGS) entry which is preliminary data.</text>
</comment>
<dbReference type="PROSITE" id="PS51412">
    <property type="entry name" value="MACPF_2"/>
    <property type="match status" value="1"/>
</dbReference>
<dbReference type="Proteomes" id="UP000030185">
    <property type="component" value="Unassembled WGS sequence"/>
</dbReference>
<dbReference type="Pfam" id="PF01823">
    <property type="entry name" value="MACPF"/>
    <property type="match status" value="1"/>
</dbReference>
<dbReference type="STRING" id="153721.MYP_3278"/>
<name>A0A098LHX6_9BACT</name>
<accession>A0A098LHX6</accession>
<evidence type="ECO:0000313" key="6">
    <source>
        <dbReference type="Proteomes" id="UP000030185"/>
    </source>
</evidence>
<keyword evidence="2" id="KW-0964">Secreted</keyword>
<evidence type="ECO:0000256" key="1">
    <source>
        <dbReference type="ARBA" id="ARBA00004613"/>
    </source>
</evidence>
<feature type="domain" description="MACPF" evidence="4">
    <location>
        <begin position="1"/>
        <end position="317"/>
    </location>
</feature>
<dbReference type="EMBL" id="BBLT01000006">
    <property type="protein sequence ID" value="GAL86049.1"/>
    <property type="molecule type" value="Genomic_DNA"/>
</dbReference>
<dbReference type="AlphaFoldDB" id="A0A098LHX6"/>
<dbReference type="SMART" id="SM00457">
    <property type="entry name" value="MACPF"/>
    <property type="match status" value="1"/>
</dbReference>
<keyword evidence="3" id="KW-1015">Disulfide bond</keyword>
<proteinExistence type="predicted"/>
<dbReference type="GO" id="GO:0005576">
    <property type="term" value="C:extracellular region"/>
    <property type="evidence" value="ECO:0007669"/>
    <property type="project" value="UniProtKB-SubCell"/>
</dbReference>
<dbReference type="RefSeq" id="WP_045465197.1">
    <property type="nucleotide sequence ID" value="NZ_BBLT01000006.1"/>
</dbReference>
<gene>
    <name evidence="5" type="ORF">MYP_3278</name>
</gene>
<dbReference type="PANTHER" id="PTHR45742">
    <property type="entry name" value="COMPLEMENT COMPONENT C6"/>
    <property type="match status" value="1"/>
</dbReference>
<dbReference type="OrthoDB" id="4497444at2"/>
<dbReference type="InterPro" id="IPR020864">
    <property type="entry name" value="MACPF"/>
</dbReference>
<protein>
    <submittedName>
        <fullName evidence="5">Transcriptional regulator, GntR family</fullName>
    </submittedName>
</protein>
<evidence type="ECO:0000259" key="4">
    <source>
        <dbReference type="PROSITE" id="PS51412"/>
    </source>
</evidence>
<evidence type="ECO:0000256" key="3">
    <source>
        <dbReference type="ARBA" id="ARBA00023157"/>
    </source>
</evidence>
<organism evidence="5 6">
    <name type="scientific">Sporocytophaga myxococcoides</name>
    <dbReference type="NCBI Taxonomy" id="153721"/>
    <lineage>
        <taxon>Bacteria</taxon>
        <taxon>Pseudomonadati</taxon>
        <taxon>Bacteroidota</taxon>
        <taxon>Cytophagia</taxon>
        <taxon>Cytophagales</taxon>
        <taxon>Cytophagaceae</taxon>
        <taxon>Sporocytophaga</taxon>
    </lineage>
</organism>